<organism evidence="4 5">
    <name type="scientific">Robiginitalea marina</name>
    <dbReference type="NCBI Taxonomy" id="2954105"/>
    <lineage>
        <taxon>Bacteria</taxon>
        <taxon>Pseudomonadati</taxon>
        <taxon>Bacteroidota</taxon>
        <taxon>Flavobacteriia</taxon>
        <taxon>Flavobacteriales</taxon>
        <taxon>Flavobacteriaceae</taxon>
        <taxon>Robiginitalea</taxon>
    </lineage>
</organism>
<comment type="caution">
    <text evidence="4">The sequence shown here is derived from an EMBL/GenBank/DDBJ whole genome shotgun (WGS) entry which is preliminary data.</text>
</comment>
<dbReference type="SUPFAM" id="SSF54285">
    <property type="entry name" value="MoaD/ThiS"/>
    <property type="match status" value="1"/>
</dbReference>
<keyword evidence="1" id="KW-0547">Nucleotide-binding</keyword>
<dbReference type="Proteomes" id="UP001206312">
    <property type="component" value="Unassembled WGS sequence"/>
</dbReference>
<sequence length="81" mass="8451">MDVLLFGVTRDIVGKGTLSLPSSESVRLNTVGDLKGHLVGKYPGLRDLGSLAVAVNQMYAKDDDPIGETDEIAIIPPVSGG</sequence>
<evidence type="ECO:0000313" key="5">
    <source>
        <dbReference type="Proteomes" id="UP001206312"/>
    </source>
</evidence>
<comment type="similarity">
    <text evidence="2">Belongs to the MoaD family.</text>
</comment>
<evidence type="ECO:0000256" key="3">
    <source>
        <dbReference type="ARBA" id="ARBA00024247"/>
    </source>
</evidence>
<dbReference type="PANTHER" id="PTHR33359">
    <property type="entry name" value="MOLYBDOPTERIN SYNTHASE SULFUR CARRIER SUBUNIT"/>
    <property type="match status" value="1"/>
</dbReference>
<reference evidence="4 5" key="1">
    <citation type="submission" date="2022-06" db="EMBL/GenBank/DDBJ databases">
        <authorList>
            <person name="Xuan X."/>
        </authorList>
    </citation>
    <scope>NUCLEOTIDE SEQUENCE [LARGE SCALE GENOMIC DNA]</scope>
    <source>
        <strain evidence="4 5">2V75</strain>
    </source>
</reference>
<dbReference type="Gene3D" id="3.10.20.30">
    <property type="match status" value="1"/>
</dbReference>
<dbReference type="EMBL" id="JAMXIB010000001">
    <property type="protein sequence ID" value="MCO5723530.1"/>
    <property type="molecule type" value="Genomic_DNA"/>
</dbReference>
<name>A0ABT1AVF1_9FLAO</name>
<dbReference type="InterPro" id="IPR016155">
    <property type="entry name" value="Mopterin_synth/thiamin_S_b"/>
</dbReference>
<accession>A0ABT1AVF1</accession>
<protein>
    <recommendedName>
        <fullName evidence="3">Molybdopterin synthase sulfur carrier subunit</fullName>
    </recommendedName>
</protein>
<keyword evidence="5" id="KW-1185">Reference proteome</keyword>
<proteinExistence type="inferred from homology"/>
<dbReference type="InterPro" id="IPR044672">
    <property type="entry name" value="MOCS2A"/>
</dbReference>
<dbReference type="InterPro" id="IPR012675">
    <property type="entry name" value="Beta-grasp_dom_sf"/>
</dbReference>
<evidence type="ECO:0000313" key="4">
    <source>
        <dbReference type="EMBL" id="MCO5723530.1"/>
    </source>
</evidence>
<dbReference type="RefSeq" id="WP_252739904.1">
    <property type="nucleotide sequence ID" value="NZ_JAMXIB010000001.1"/>
</dbReference>
<dbReference type="Pfam" id="PF02597">
    <property type="entry name" value="ThiS"/>
    <property type="match status" value="1"/>
</dbReference>
<gene>
    <name evidence="4" type="ORF">NG653_01595</name>
</gene>
<dbReference type="CDD" id="cd00754">
    <property type="entry name" value="Ubl_MoaD"/>
    <property type="match status" value="1"/>
</dbReference>
<dbReference type="PANTHER" id="PTHR33359:SF1">
    <property type="entry name" value="MOLYBDOPTERIN SYNTHASE SULFUR CARRIER SUBUNIT"/>
    <property type="match status" value="1"/>
</dbReference>
<dbReference type="InterPro" id="IPR003749">
    <property type="entry name" value="ThiS/MoaD-like"/>
</dbReference>
<evidence type="ECO:0000256" key="1">
    <source>
        <dbReference type="ARBA" id="ARBA00022741"/>
    </source>
</evidence>
<evidence type="ECO:0000256" key="2">
    <source>
        <dbReference type="ARBA" id="ARBA00024200"/>
    </source>
</evidence>